<evidence type="ECO:0000256" key="2">
    <source>
        <dbReference type="ARBA" id="ARBA00022448"/>
    </source>
</evidence>
<evidence type="ECO:0000256" key="4">
    <source>
        <dbReference type="ARBA" id="ARBA00022519"/>
    </source>
</evidence>
<evidence type="ECO:0000256" key="7">
    <source>
        <dbReference type="ARBA" id="ARBA00023136"/>
    </source>
</evidence>
<evidence type="ECO:0000256" key="1">
    <source>
        <dbReference type="ARBA" id="ARBA00004429"/>
    </source>
</evidence>
<evidence type="ECO:0000256" key="5">
    <source>
        <dbReference type="ARBA" id="ARBA00022692"/>
    </source>
</evidence>
<reference evidence="11" key="1">
    <citation type="submission" date="2025-08" db="UniProtKB">
        <authorList>
            <consortium name="RefSeq"/>
        </authorList>
    </citation>
    <scope>IDENTIFICATION</scope>
</reference>
<dbReference type="InterPro" id="IPR007272">
    <property type="entry name" value="Sulf_transp_TsuA/YedE"/>
</dbReference>
<sequence length="159" mass="15705">MTQFTPVAGLLIGASAVLLLGALGRIAGVSGIAFGALALLLDRLRGRDTANPAPAADTVTAPARSELAWRIAFLVGLLAGARLWAALSGEPSATARTGMPAALLIVGGLLVGAGTALAHGCTSGHGVCGLARLSPRSLVATGVFMAVAVATVFVMRHAG</sequence>
<dbReference type="AlphaFoldDB" id="A0A8B6X407"/>
<keyword evidence="3" id="KW-1003">Cell membrane</keyword>
<keyword evidence="10" id="KW-1185">Reference proteome</keyword>
<keyword evidence="2" id="KW-0813">Transport</keyword>
<comment type="subcellular location">
    <subcellularLocation>
        <location evidence="1">Cell inner membrane</location>
        <topology evidence="1">Multi-pass membrane protein</topology>
    </subcellularLocation>
</comment>
<keyword evidence="6 9" id="KW-1133">Transmembrane helix</keyword>
<dbReference type="PANTHER" id="PTHR30574">
    <property type="entry name" value="INNER MEMBRANE PROTEIN YEDE"/>
    <property type="match status" value="1"/>
</dbReference>
<protein>
    <submittedName>
        <fullName evidence="11">YeeE/YedE family protein</fullName>
    </submittedName>
</protein>
<dbReference type="Proteomes" id="UP000675920">
    <property type="component" value="Unplaced"/>
</dbReference>
<evidence type="ECO:0000256" key="9">
    <source>
        <dbReference type="SAM" id="Phobius"/>
    </source>
</evidence>
<organism evidence="10 11">
    <name type="scientific">Derxia gummosa DSM 723</name>
    <dbReference type="NCBI Taxonomy" id="1121388"/>
    <lineage>
        <taxon>Bacteria</taxon>
        <taxon>Pseudomonadati</taxon>
        <taxon>Pseudomonadota</taxon>
        <taxon>Betaproteobacteria</taxon>
        <taxon>Burkholderiales</taxon>
        <taxon>Alcaligenaceae</taxon>
        <taxon>Derxia</taxon>
    </lineage>
</organism>
<name>A0A8B6X407_9BURK</name>
<evidence type="ECO:0000256" key="3">
    <source>
        <dbReference type="ARBA" id="ARBA00022475"/>
    </source>
</evidence>
<dbReference type="RefSeq" id="WP_028311487.1">
    <property type="nucleotide sequence ID" value="NZ_AXWS01000013.1"/>
</dbReference>
<evidence type="ECO:0000256" key="8">
    <source>
        <dbReference type="ARBA" id="ARBA00035655"/>
    </source>
</evidence>
<evidence type="ECO:0000256" key="6">
    <source>
        <dbReference type="ARBA" id="ARBA00022989"/>
    </source>
</evidence>
<comment type="similarity">
    <text evidence="8">Belongs to the TsuA/YedE (TC 9.B.102) family.</text>
</comment>
<feature type="transmembrane region" description="Helical" evidence="9">
    <location>
        <begin position="67"/>
        <end position="87"/>
    </location>
</feature>
<feature type="transmembrane region" description="Helical" evidence="9">
    <location>
        <begin position="138"/>
        <end position="155"/>
    </location>
</feature>
<feature type="transmembrane region" description="Helical" evidence="9">
    <location>
        <begin position="99"/>
        <end position="118"/>
    </location>
</feature>
<dbReference type="GO" id="GO:0005886">
    <property type="term" value="C:plasma membrane"/>
    <property type="evidence" value="ECO:0007669"/>
    <property type="project" value="UniProtKB-SubCell"/>
</dbReference>
<keyword evidence="4" id="KW-0997">Cell inner membrane</keyword>
<proteinExistence type="inferred from homology"/>
<keyword evidence="7 9" id="KW-0472">Membrane</keyword>
<evidence type="ECO:0000313" key="10">
    <source>
        <dbReference type="Proteomes" id="UP000675920"/>
    </source>
</evidence>
<evidence type="ECO:0000313" key="11">
    <source>
        <dbReference type="RefSeq" id="WP_028311487.1"/>
    </source>
</evidence>
<dbReference type="Pfam" id="PF04143">
    <property type="entry name" value="Sulf_transp"/>
    <property type="match status" value="1"/>
</dbReference>
<keyword evidence="5 9" id="KW-0812">Transmembrane</keyword>
<dbReference type="PANTHER" id="PTHR30574:SF1">
    <property type="entry name" value="SULPHUR TRANSPORT DOMAIN-CONTAINING PROTEIN"/>
    <property type="match status" value="1"/>
</dbReference>
<accession>A0A8B6X407</accession>